<comment type="caution">
    <text evidence="1">The sequence shown here is derived from an EMBL/GenBank/DDBJ whole genome shotgun (WGS) entry which is preliminary data.</text>
</comment>
<proteinExistence type="predicted"/>
<gene>
    <name evidence="1" type="ORF">D9757_010467</name>
</gene>
<dbReference type="Proteomes" id="UP000518752">
    <property type="component" value="Unassembled WGS sequence"/>
</dbReference>
<dbReference type="AlphaFoldDB" id="A0A8H5GRD8"/>
<accession>A0A8H5GRD8</accession>
<name>A0A8H5GRD8_9AGAR</name>
<dbReference type="EMBL" id="JAACJN010000127">
    <property type="protein sequence ID" value="KAF5369599.1"/>
    <property type="molecule type" value="Genomic_DNA"/>
</dbReference>
<keyword evidence="2" id="KW-1185">Reference proteome</keyword>
<organism evidence="1 2">
    <name type="scientific">Collybiopsis confluens</name>
    <dbReference type="NCBI Taxonomy" id="2823264"/>
    <lineage>
        <taxon>Eukaryota</taxon>
        <taxon>Fungi</taxon>
        <taxon>Dikarya</taxon>
        <taxon>Basidiomycota</taxon>
        <taxon>Agaricomycotina</taxon>
        <taxon>Agaricomycetes</taxon>
        <taxon>Agaricomycetidae</taxon>
        <taxon>Agaricales</taxon>
        <taxon>Marasmiineae</taxon>
        <taxon>Omphalotaceae</taxon>
        <taxon>Collybiopsis</taxon>
    </lineage>
</organism>
<sequence length="447" mass="49900">MLQDSLQTNKEVIRIGTRGDPTYRSLSLRQSIDANTGSSSIIHATTPKVSSRSTTIMSTPSSVFKQLKVAEDNQSQIQDDGAISEHHVALNDAVVGMNQRRGSLVPENERVVPVVVDRTFGVTGHATDRYVEGKGINAVVSLVFTHAARSSPFSKYLMDRVMERFLGNGAKFLKWKEDFLKREKGGFNGDDKLDPPCFETLQDLILRVRPIVVLEDLPAEKDDHVWGRVGKNGASFEIAISKKVANALNEAWDEDKLAIDNIEGFCDKDLLLFSIMVIITFHELTHCYAKYLFQTQNSPHFNGLSDSGWQLEDLMWGCRTMVTWENREAFESFQRYRNISYLVGVHGVEYCERFTQRIDIRVLQNAMNTLRFDGIAGSLIVDFKDLDVEIPPEAISLRGETQQTFAGPDQIPYGRGIFQLSGGGIAASVAGDKPNPVGLALSTYSRR</sequence>
<evidence type="ECO:0000313" key="2">
    <source>
        <dbReference type="Proteomes" id="UP000518752"/>
    </source>
</evidence>
<protein>
    <submittedName>
        <fullName evidence="1">Uncharacterized protein</fullName>
    </submittedName>
</protein>
<evidence type="ECO:0000313" key="1">
    <source>
        <dbReference type="EMBL" id="KAF5369599.1"/>
    </source>
</evidence>
<reference evidence="1 2" key="1">
    <citation type="journal article" date="2020" name="ISME J.">
        <title>Uncovering the hidden diversity of litter-decomposition mechanisms in mushroom-forming fungi.</title>
        <authorList>
            <person name="Floudas D."/>
            <person name="Bentzer J."/>
            <person name="Ahren D."/>
            <person name="Johansson T."/>
            <person name="Persson P."/>
            <person name="Tunlid A."/>
        </authorList>
    </citation>
    <scope>NUCLEOTIDE SEQUENCE [LARGE SCALE GENOMIC DNA]</scope>
    <source>
        <strain evidence="1 2">CBS 406.79</strain>
    </source>
</reference>